<dbReference type="PROSITE" id="PS00893">
    <property type="entry name" value="NUDIX_BOX"/>
    <property type="match status" value="1"/>
</dbReference>
<accession>A0ABQ3P4G6</accession>
<evidence type="ECO:0000256" key="1">
    <source>
        <dbReference type="ARBA" id="ARBA00022801"/>
    </source>
</evidence>
<evidence type="ECO:0000313" key="4">
    <source>
        <dbReference type="Proteomes" id="UP001052739"/>
    </source>
</evidence>
<dbReference type="InterPro" id="IPR000086">
    <property type="entry name" value="NUDIX_hydrolase_dom"/>
</dbReference>
<gene>
    <name evidence="3" type="ORF">Shyd_12880</name>
</gene>
<dbReference type="RefSeq" id="WP_190222050.1">
    <property type="nucleotide sequence ID" value="NZ_BNBS01000008.1"/>
</dbReference>
<feature type="domain" description="Nudix hydrolase" evidence="2">
    <location>
        <begin position="11"/>
        <end position="154"/>
    </location>
</feature>
<dbReference type="InterPro" id="IPR015797">
    <property type="entry name" value="NUDIX_hydrolase-like_dom_sf"/>
</dbReference>
<dbReference type="SUPFAM" id="SSF55811">
    <property type="entry name" value="Nudix"/>
    <property type="match status" value="1"/>
</dbReference>
<dbReference type="PANTHER" id="PTHR43736">
    <property type="entry name" value="ADP-RIBOSE PYROPHOSPHATASE"/>
    <property type="match status" value="1"/>
</dbReference>
<dbReference type="CDD" id="cd18873">
    <property type="entry name" value="NUDIX_NadM_like"/>
    <property type="match status" value="1"/>
</dbReference>
<dbReference type="Gene3D" id="3.90.79.10">
    <property type="entry name" value="Nucleoside Triphosphate Pyrophosphohydrolase"/>
    <property type="match status" value="1"/>
</dbReference>
<dbReference type="InterPro" id="IPR036390">
    <property type="entry name" value="WH_DNA-bd_sf"/>
</dbReference>
<dbReference type="InterPro" id="IPR054105">
    <property type="entry name" value="WHD_NrtR"/>
</dbReference>
<evidence type="ECO:0000313" key="3">
    <source>
        <dbReference type="EMBL" id="GHI19917.1"/>
    </source>
</evidence>
<dbReference type="InterPro" id="IPR036388">
    <property type="entry name" value="WH-like_DNA-bd_sf"/>
</dbReference>
<organism evidence="3 4">
    <name type="scientific">Streptomyces hydrogenans</name>
    <dbReference type="NCBI Taxonomy" id="1873719"/>
    <lineage>
        <taxon>Bacteria</taxon>
        <taxon>Bacillati</taxon>
        <taxon>Actinomycetota</taxon>
        <taxon>Actinomycetes</taxon>
        <taxon>Kitasatosporales</taxon>
        <taxon>Streptomycetaceae</taxon>
        <taxon>Streptomyces</taxon>
    </lineage>
</organism>
<name>A0ABQ3P4G6_9ACTN</name>
<dbReference type="SUPFAM" id="SSF46785">
    <property type="entry name" value="Winged helix' DNA-binding domain"/>
    <property type="match status" value="1"/>
</dbReference>
<dbReference type="EMBL" id="BNDW01000004">
    <property type="protein sequence ID" value="GHI19917.1"/>
    <property type="molecule type" value="Genomic_DNA"/>
</dbReference>
<dbReference type="Pfam" id="PF21906">
    <property type="entry name" value="WHD_NrtR"/>
    <property type="match status" value="1"/>
</dbReference>
<keyword evidence="4" id="KW-1185">Reference proteome</keyword>
<comment type="caution">
    <text evidence="3">The sequence shown here is derived from an EMBL/GenBank/DDBJ whole genome shotgun (WGS) entry which is preliminary data.</text>
</comment>
<dbReference type="InterPro" id="IPR020084">
    <property type="entry name" value="NUDIX_hydrolase_CS"/>
</dbReference>
<sequence length="253" mass="27014">MPPYDPSAFPPFAVTVDLVVLTVRSHALCTLVVRRGEEPFQGRWALPGGFVRDDEDLGAAAARELAEETGLCAHDPSAASVPDNGAHLEQLATYGAPKRDPRMRVVSVAHLALAPDLPAPRPGGDANSARWAPVEELLDQARAAGPDSPDALAFDHAQILSDGVERARSKIEYSSLATAFCPPEFTVGELRRVYEAVWGVSLDPRNFHRKVTGTPGFLVPTGGTTTRQGGRPAQLFRAGGATLLNPPMLRPEV</sequence>
<dbReference type="PROSITE" id="PS51462">
    <property type="entry name" value="NUDIX"/>
    <property type="match status" value="1"/>
</dbReference>
<keyword evidence="1 3" id="KW-0378">Hydrolase</keyword>
<dbReference type="Gene3D" id="1.10.10.10">
    <property type="entry name" value="Winged helix-like DNA-binding domain superfamily/Winged helix DNA-binding domain"/>
    <property type="match status" value="1"/>
</dbReference>
<dbReference type="PANTHER" id="PTHR43736:SF4">
    <property type="entry name" value="SLR1690 PROTEIN"/>
    <property type="match status" value="1"/>
</dbReference>
<evidence type="ECO:0000259" key="2">
    <source>
        <dbReference type="PROSITE" id="PS51462"/>
    </source>
</evidence>
<protein>
    <submittedName>
        <fullName evidence="3">NUDIX hydrolase</fullName>
    </submittedName>
</protein>
<dbReference type="Pfam" id="PF00293">
    <property type="entry name" value="NUDIX"/>
    <property type="match status" value="1"/>
</dbReference>
<dbReference type="Proteomes" id="UP001052739">
    <property type="component" value="Unassembled WGS sequence"/>
</dbReference>
<proteinExistence type="predicted"/>
<reference evidence="3" key="1">
    <citation type="submission" date="2024-05" db="EMBL/GenBank/DDBJ databases">
        <title>Whole genome shotgun sequence of Streptomyces hydrogenans NBRC 13475.</title>
        <authorList>
            <person name="Komaki H."/>
            <person name="Tamura T."/>
        </authorList>
    </citation>
    <scope>NUCLEOTIDE SEQUENCE</scope>
    <source>
        <strain evidence="3">NBRC 13475</strain>
    </source>
</reference>
<dbReference type="GO" id="GO:0016787">
    <property type="term" value="F:hydrolase activity"/>
    <property type="evidence" value="ECO:0007669"/>
    <property type="project" value="UniProtKB-KW"/>
</dbReference>